<organism evidence="1 2">
    <name type="scientific">Amycolatopsis nalaikhensis</name>
    <dbReference type="NCBI Taxonomy" id="715472"/>
    <lineage>
        <taxon>Bacteria</taxon>
        <taxon>Bacillati</taxon>
        <taxon>Actinomycetota</taxon>
        <taxon>Actinomycetes</taxon>
        <taxon>Pseudonocardiales</taxon>
        <taxon>Pseudonocardiaceae</taxon>
        <taxon>Amycolatopsis</taxon>
    </lineage>
</organism>
<gene>
    <name evidence="1" type="ORF">QP939_46390</name>
</gene>
<dbReference type="EMBL" id="CP127173">
    <property type="protein sequence ID" value="WIV56152.1"/>
    <property type="molecule type" value="Genomic_DNA"/>
</dbReference>
<name>A0ABY8XKI0_9PSEU</name>
<sequence length="936" mass="101753">MGIQRRDRGSLRDMITVLSGLGTPLSATYATGFADAMELPPARTGQPLGRPATPADVAEFRAACERELAATTRALDAALADTTLLDCLCLAVLFGQGEDGTRLGTPNAFTHEMEFLASCSSQIASPTLFSRRNLEAALRALALARRHEVLDGQLVLTDGEISPAARGEGWQVHHQLAWSWRSGHGAFPTRYDWAYSVRLAQRIRDRGGDHPDLAVLLSAYMFVLTGWADALREFHEKVTDPALRTLLRERTMLHLPDALTLSEPTANDVALAASRLLLPWHVLADALPDSQREEAERWRALLTANPADLGRNTARGHVFDSPLAAAPLVAAGDLVLVSLPHLFSTDLSQLVERVFARLAGPPYYRARGEEVEEAALKHLAAVFPSAQVLRGGKYPGTRPGELIEVDGVLLWEDVALVVEGKGGYLSTRSRHGDPEAAVTELRRTVGDGFFQVARLVRALERDGRVTLTGDRGASLTLDHKAIRRIYAVVPTADTFDPLSTLLGLLWRREVLPEGAFPLIVAVPELNLLTDLLPTPPELLAYLEYREEVLATPSIRTGGELELLATFATTMDVVGTFRELDVPSVALSTDHQEKYLDPWLEQAFHTWINGLPPVPPPRRHVERHREKIERFLAATHDTAAATVLQQLTGAQLGAAEQYAERVPPVRRGTLSPNTLGDLGIVVTNPLDPIETVRAVRPVEDLRARSRWVVYLTPETEFRHAEVGGTHVFGSAAASLAEASRLGAVADWFDRAAARRHGPITSADRALVEAGVPETMALGLTRLGLTKAVLDLADPEWSLTQAADFYLTHVRRALEVTGSALPAAAAREVLRLLTSGRIHPADAAALIEQVVRAPKVSPESLARAAGLLTDEDDDRLAAAVQAALTALDLTADQVRSSRGKERRRIRDRLLGTIRREHPGVNARAAVEAVERLFAGSSG</sequence>
<reference evidence="1 2" key="1">
    <citation type="submission" date="2023-06" db="EMBL/GenBank/DDBJ databases">
        <authorList>
            <person name="Oyuntsetseg B."/>
            <person name="Kim S.B."/>
        </authorList>
    </citation>
    <scope>NUCLEOTIDE SEQUENCE [LARGE SCALE GENOMIC DNA]</scope>
    <source>
        <strain evidence="1 2">2-2</strain>
    </source>
</reference>
<evidence type="ECO:0000313" key="2">
    <source>
        <dbReference type="Proteomes" id="UP001227101"/>
    </source>
</evidence>
<accession>A0ABY8XKI0</accession>
<evidence type="ECO:0000313" key="1">
    <source>
        <dbReference type="EMBL" id="WIV56152.1"/>
    </source>
</evidence>
<keyword evidence="2" id="KW-1185">Reference proteome</keyword>
<dbReference type="RefSeq" id="WP_285453219.1">
    <property type="nucleotide sequence ID" value="NZ_CP127173.1"/>
</dbReference>
<protein>
    <submittedName>
        <fullName evidence="1">Uncharacterized protein</fullName>
    </submittedName>
</protein>
<dbReference type="Proteomes" id="UP001227101">
    <property type="component" value="Chromosome"/>
</dbReference>
<proteinExistence type="predicted"/>